<comment type="caution">
    <text evidence="2">The sequence shown here is derived from an EMBL/GenBank/DDBJ whole genome shotgun (WGS) entry which is preliminary data.</text>
</comment>
<dbReference type="Proteomes" id="UP000432089">
    <property type="component" value="Unassembled WGS sequence"/>
</dbReference>
<proteinExistence type="predicted"/>
<reference evidence="2 3" key="1">
    <citation type="submission" date="2019-09" db="EMBL/GenBank/DDBJ databases">
        <title>YIM 132180 draft genome.</title>
        <authorList>
            <person name="Zhang K."/>
        </authorList>
    </citation>
    <scope>NUCLEOTIDE SEQUENCE [LARGE SCALE GENOMIC DNA]</scope>
    <source>
        <strain evidence="2 3">YIM 132180</strain>
    </source>
</reference>
<feature type="compositionally biased region" description="Basic and acidic residues" evidence="1">
    <location>
        <begin position="33"/>
        <end position="43"/>
    </location>
</feature>
<dbReference type="Pfam" id="PF13618">
    <property type="entry name" value="Gluconate_2-dh3"/>
    <property type="match status" value="1"/>
</dbReference>
<name>A0A7V7TUX6_9HYPH</name>
<feature type="compositionally biased region" description="Low complexity" evidence="1">
    <location>
        <begin position="1"/>
        <end position="21"/>
    </location>
</feature>
<evidence type="ECO:0000256" key="1">
    <source>
        <dbReference type="SAM" id="MobiDB-lite"/>
    </source>
</evidence>
<sequence length="265" mass="28158">MPGPPSASGRSLRRLGSAASLVPNHAGPISDSRSPKASKDPRLADAPGIDSHLTFLDADYPALIRSDRVSEQLRRELLDRARPDDPDYRPQTMTAAQFAALRALVDRVIPQDGAPVRIDLAARLDRMMATSEGNGWRYEALPTDPEAYNRGLDTLNAVAGAGHAGRTFAELSGAERDRILEAAAAEEPFDAPGAPFDAAQLALWFEEVRSDAARLYVAHPATMARLGYSGIANGGAAGAAFAGFERIGLGEREPFEPATKAETAA</sequence>
<dbReference type="InterPro" id="IPR027056">
    <property type="entry name" value="Gluconate_2DH_su3"/>
</dbReference>
<evidence type="ECO:0000313" key="3">
    <source>
        <dbReference type="Proteomes" id="UP000432089"/>
    </source>
</evidence>
<organism evidence="2 3">
    <name type="scientific">Plantimonas leprariae</name>
    <dbReference type="NCBI Taxonomy" id="2615207"/>
    <lineage>
        <taxon>Bacteria</taxon>
        <taxon>Pseudomonadati</taxon>
        <taxon>Pseudomonadota</taxon>
        <taxon>Alphaproteobacteria</taxon>
        <taxon>Hyphomicrobiales</taxon>
        <taxon>Aurantimonadaceae</taxon>
        <taxon>Plantimonas</taxon>
    </lineage>
</organism>
<feature type="region of interest" description="Disordered" evidence="1">
    <location>
        <begin position="1"/>
        <end position="48"/>
    </location>
</feature>
<dbReference type="EMBL" id="VZDO01000018">
    <property type="protein sequence ID" value="KAB0677179.1"/>
    <property type="molecule type" value="Genomic_DNA"/>
</dbReference>
<evidence type="ECO:0000313" key="2">
    <source>
        <dbReference type="EMBL" id="KAB0677179.1"/>
    </source>
</evidence>
<dbReference type="AlphaFoldDB" id="A0A7V7TUX6"/>
<keyword evidence="3" id="KW-1185">Reference proteome</keyword>
<accession>A0A7V7TUX6</accession>
<protein>
    <submittedName>
        <fullName evidence="2">Gluconate 2-dehydrogenase subunit 3 family protein</fullName>
    </submittedName>
</protein>
<gene>
    <name evidence="2" type="ORF">F6X38_18820</name>
</gene>